<dbReference type="SUPFAM" id="SSF88713">
    <property type="entry name" value="Glycoside hydrolase/deacetylase"/>
    <property type="match status" value="1"/>
</dbReference>
<feature type="domain" description="NodB homology" evidence="1">
    <location>
        <begin position="68"/>
        <end position="286"/>
    </location>
</feature>
<proteinExistence type="predicted"/>
<name>A0A6N7YTY2_9PSEU</name>
<sequence>MASDQPHPQGDRGTVRFNSIEWPNNARVAVVLSFALELWEGGSVETGYHDGAPVEISQELLSHGYRDPGAASWQDYGPRRGMPRLLEIANRNNIPVTAVVSGLAAHKWPDLMKAVHAGGHELCAHSYAQEVRAWKLDQAGERDNIRRCSEAIEAATGIAPVGWISPSAQPSVHTPDLLKEQGYQWHGDYLDDDSPYFVETKSGPLVAIPYQLDLNDIKVYIGGKHHPSVYVDWFKSKFDAIYRESAKSGGMVGATAHAAIYGRPFGSWAVEECIQYAQKYDDVWFASRRQIAEWIVERYG</sequence>
<accession>A0A6N7YTY2</accession>
<dbReference type="PANTHER" id="PTHR43123">
    <property type="entry name" value="POLYSACCHARIDE DEACETYLASE-RELATED"/>
    <property type="match status" value="1"/>
</dbReference>
<evidence type="ECO:0000259" key="1">
    <source>
        <dbReference type="PROSITE" id="PS51677"/>
    </source>
</evidence>
<evidence type="ECO:0000313" key="2">
    <source>
        <dbReference type="EMBL" id="MTD56507.1"/>
    </source>
</evidence>
<keyword evidence="3" id="KW-1185">Reference proteome</keyword>
<gene>
    <name evidence="2" type="ORF">GKO32_21390</name>
</gene>
<dbReference type="EMBL" id="WMBA01000035">
    <property type="protein sequence ID" value="MTD56507.1"/>
    <property type="molecule type" value="Genomic_DNA"/>
</dbReference>
<protein>
    <submittedName>
        <fullName evidence="2">Polysaccharide deacetylase family protein</fullName>
    </submittedName>
</protein>
<dbReference type="PANTHER" id="PTHR43123:SF1">
    <property type="entry name" value="POLYSACCHARIDE DEACETYLASE-RELATED"/>
    <property type="match status" value="1"/>
</dbReference>
<dbReference type="InterPro" id="IPR002509">
    <property type="entry name" value="NODB_dom"/>
</dbReference>
<organism evidence="2 3">
    <name type="scientific">Amycolatopsis pithecellobii</name>
    <dbReference type="NCBI Taxonomy" id="664692"/>
    <lineage>
        <taxon>Bacteria</taxon>
        <taxon>Bacillati</taxon>
        <taxon>Actinomycetota</taxon>
        <taxon>Actinomycetes</taxon>
        <taxon>Pseudonocardiales</taxon>
        <taxon>Pseudonocardiaceae</taxon>
        <taxon>Amycolatopsis</taxon>
    </lineage>
</organism>
<dbReference type="GO" id="GO:0016810">
    <property type="term" value="F:hydrolase activity, acting on carbon-nitrogen (but not peptide) bonds"/>
    <property type="evidence" value="ECO:0007669"/>
    <property type="project" value="InterPro"/>
</dbReference>
<dbReference type="Pfam" id="PF01522">
    <property type="entry name" value="Polysacc_deac_1"/>
    <property type="match status" value="1"/>
</dbReference>
<dbReference type="RefSeq" id="WP_154758671.1">
    <property type="nucleotide sequence ID" value="NZ_WMBA01000035.1"/>
</dbReference>
<dbReference type="OrthoDB" id="9787041at2"/>
<dbReference type="Gene3D" id="3.20.20.370">
    <property type="entry name" value="Glycoside hydrolase/deacetylase"/>
    <property type="match status" value="1"/>
</dbReference>
<evidence type="ECO:0000313" key="3">
    <source>
        <dbReference type="Proteomes" id="UP000440096"/>
    </source>
</evidence>
<dbReference type="Proteomes" id="UP000440096">
    <property type="component" value="Unassembled WGS sequence"/>
</dbReference>
<dbReference type="AlphaFoldDB" id="A0A6N7YTY2"/>
<dbReference type="GO" id="GO:0005975">
    <property type="term" value="P:carbohydrate metabolic process"/>
    <property type="evidence" value="ECO:0007669"/>
    <property type="project" value="InterPro"/>
</dbReference>
<comment type="caution">
    <text evidence="2">The sequence shown here is derived from an EMBL/GenBank/DDBJ whole genome shotgun (WGS) entry which is preliminary data.</text>
</comment>
<dbReference type="PROSITE" id="PS51677">
    <property type="entry name" value="NODB"/>
    <property type="match status" value="1"/>
</dbReference>
<dbReference type="InterPro" id="IPR011330">
    <property type="entry name" value="Glyco_hydro/deAcase_b/a-brl"/>
</dbReference>
<reference evidence="2 3" key="1">
    <citation type="submission" date="2019-11" db="EMBL/GenBank/DDBJ databases">
        <title>Draft genome of Amycolatopsis RM579.</title>
        <authorList>
            <person name="Duangmal K."/>
            <person name="Mingma R."/>
        </authorList>
    </citation>
    <scope>NUCLEOTIDE SEQUENCE [LARGE SCALE GENOMIC DNA]</scope>
    <source>
        <strain evidence="2 3">RM579</strain>
    </source>
</reference>